<evidence type="ECO:0000256" key="3">
    <source>
        <dbReference type="SAM" id="MobiDB-lite"/>
    </source>
</evidence>
<feature type="region of interest" description="Disordered" evidence="3">
    <location>
        <begin position="714"/>
        <end position="734"/>
    </location>
</feature>
<feature type="region of interest" description="Disordered" evidence="3">
    <location>
        <begin position="1"/>
        <end position="72"/>
    </location>
</feature>
<dbReference type="InterPro" id="IPR000504">
    <property type="entry name" value="RRM_dom"/>
</dbReference>
<keyword evidence="1 2" id="KW-0694">RNA-binding</keyword>
<gene>
    <name evidence="5" type="ORF">I316_01765</name>
</gene>
<dbReference type="SMART" id="SM00360">
    <property type="entry name" value="RRM"/>
    <property type="match status" value="1"/>
</dbReference>
<feature type="compositionally biased region" description="Basic and acidic residues" evidence="3">
    <location>
        <begin position="611"/>
        <end position="621"/>
    </location>
</feature>
<dbReference type="PROSITE" id="PS50102">
    <property type="entry name" value="RRM"/>
    <property type="match status" value="1"/>
</dbReference>
<dbReference type="Proteomes" id="UP000092666">
    <property type="component" value="Unassembled WGS sequence"/>
</dbReference>
<dbReference type="STRING" id="1296120.A0A1B9GZR5"/>
<dbReference type="OrthoDB" id="6159137at2759"/>
<dbReference type="Gene3D" id="3.30.70.330">
    <property type="match status" value="1"/>
</dbReference>
<reference evidence="5 6" key="1">
    <citation type="submission" date="2013-07" db="EMBL/GenBank/DDBJ databases">
        <title>The Genome Sequence of Cryptococcus heveanensis BCC8398.</title>
        <authorList>
            <consortium name="The Broad Institute Genome Sequencing Platform"/>
            <person name="Cuomo C."/>
            <person name="Litvintseva A."/>
            <person name="Chen Y."/>
            <person name="Heitman J."/>
            <person name="Sun S."/>
            <person name="Springer D."/>
            <person name="Dromer F."/>
            <person name="Young S.K."/>
            <person name="Zeng Q."/>
            <person name="Gargeya S."/>
            <person name="Fitzgerald M."/>
            <person name="Abouelleil A."/>
            <person name="Alvarado L."/>
            <person name="Berlin A.M."/>
            <person name="Chapman S.B."/>
            <person name="Dewar J."/>
            <person name="Goldberg J."/>
            <person name="Griggs A."/>
            <person name="Gujja S."/>
            <person name="Hansen M."/>
            <person name="Howarth C."/>
            <person name="Imamovic A."/>
            <person name="Larimer J."/>
            <person name="McCowan C."/>
            <person name="Murphy C."/>
            <person name="Pearson M."/>
            <person name="Priest M."/>
            <person name="Roberts A."/>
            <person name="Saif S."/>
            <person name="Shea T."/>
            <person name="Sykes S."/>
            <person name="Wortman J."/>
            <person name="Nusbaum C."/>
            <person name="Birren B."/>
        </authorList>
    </citation>
    <scope>NUCLEOTIDE SEQUENCE [LARGE SCALE GENOMIC DNA]</scope>
    <source>
        <strain evidence="5 6">BCC8398</strain>
    </source>
</reference>
<dbReference type="InterPro" id="IPR012677">
    <property type="entry name" value="Nucleotide-bd_a/b_plait_sf"/>
</dbReference>
<organism evidence="5 6">
    <name type="scientific">Kwoniella heveanensis BCC8398</name>
    <dbReference type="NCBI Taxonomy" id="1296120"/>
    <lineage>
        <taxon>Eukaryota</taxon>
        <taxon>Fungi</taxon>
        <taxon>Dikarya</taxon>
        <taxon>Basidiomycota</taxon>
        <taxon>Agaricomycotina</taxon>
        <taxon>Tremellomycetes</taxon>
        <taxon>Tremellales</taxon>
        <taxon>Cryptococcaceae</taxon>
        <taxon>Kwoniella</taxon>
    </lineage>
</organism>
<feature type="region of interest" description="Disordered" evidence="3">
    <location>
        <begin position="579"/>
        <end position="638"/>
    </location>
</feature>
<sequence>MTSFTPSFPQSDSPSATPTPQNPRPPSKQRNVRPPQLARKSKGSRRAPGSIDLPPLKAQTHQSQTAYPPPIYPPLPLHPADVSLQVGMTYPTRFHPHLRHMWIYVNSFPPDIEEGVLADALRGCLPVRIKLDPVVPEEARLLPDMHYDWMPRNAERALAILADHTIFAPRGVWFSPHPPPHILPLPESPASTRYIRPTKLALAPTLPPNPSPEQSFRAYVPTPAEVYDAVRPWGSIRSVNSYLQQAAIEGKQEDPTQGHLWMARVEFWYEDEASRFETGFGQACNLLKGWQIYIHGIASQSTAVPPVSAYQVPPRMLPPVQPQTYLPPTPESVHFLPPAMETVGDLSAQQMGVMYLGPNSLPATPLTASIPIMPNMPVGVLPHTPPAISYAPPWASHNIFAGAGYIPEGHVDHSPMSSPVTPQSMRRRMSRASMSSLHARQRTWSLTVGESPDGELRPTGLVADDGTVIQHGPGQHIRPAPAYGPGSSSVSGLVDYSNVFVKNLDPDINSYFLEELFSNQVGQVVSARVMRDEQGRSRCYGFVSFHLPEQAAEAINTFHDTVVGKSRISVTLHEPRKLRSEKMVERSDVGLPSSFGRHPAGAPQRSMSPVRNERMGRRRSAEPSATGPNSTENLRLLSPGSRKTALIARVSSRVRMYAQTNEVEKDQVEPVIEALVKLDLSLIPLLHDRPQLDQKIGQAFEQLHIVKPADAESDLSKDLNISPAPPSSASPKLRPTDAELVQLREEVEKIDPANVNEIIPVILEMLDPADWDKLWVNAGVAKKYGEAERLLASQEDRTQVNTSDEDQLAKVIEVDKPSNDSDKIAVLDSTRQDDSAIPLEGLTIASLAVHPANTIIGHLQGKNGPAIHQQLGLVEPTNSEKNGMESWLSKVMKKSKVERGVEVAGLLGKKIDIDTLKRSQKLKVIRDLINAEADDEALCRITLYPALLNAKVQALLEPAK</sequence>
<dbReference type="PANTHER" id="PTHR48027">
    <property type="entry name" value="HETEROGENEOUS NUCLEAR RIBONUCLEOPROTEIN 87F-RELATED"/>
    <property type="match status" value="1"/>
</dbReference>
<evidence type="ECO:0000259" key="4">
    <source>
        <dbReference type="PROSITE" id="PS50102"/>
    </source>
</evidence>
<evidence type="ECO:0000313" key="5">
    <source>
        <dbReference type="EMBL" id="OCF36516.1"/>
    </source>
</evidence>
<evidence type="ECO:0000256" key="1">
    <source>
        <dbReference type="ARBA" id="ARBA00022884"/>
    </source>
</evidence>
<dbReference type="EMBL" id="KI669495">
    <property type="protein sequence ID" value="OCF36516.1"/>
    <property type="molecule type" value="Genomic_DNA"/>
</dbReference>
<feature type="compositionally biased region" description="Basic and acidic residues" evidence="3">
    <location>
        <begin position="579"/>
        <end position="588"/>
    </location>
</feature>
<protein>
    <recommendedName>
        <fullName evidence="4">RRM domain-containing protein</fullName>
    </recommendedName>
</protein>
<evidence type="ECO:0000256" key="2">
    <source>
        <dbReference type="PROSITE-ProRule" id="PRU00176"/>
    </source>
</evidence>
<dbReference type="InterPro" id="IPR035979">
    <property type="entry name" value="RBD_domain_sf"/>
</dbReference>
<accession>A0A1B9GZR5</accession>
<evidence type="ECO:0000313" key="6">
    <source>
        <dbReference type="Proteomes" id="UP000092666"/>
    </source>
</evidence>
<dbReference type="AlphaFoldDB" id="A0A1B9GZR5"/>
<dbReference type="Pfam" id="PF00076">
    <property type="entry name" value="RRM_1"/>
    <property type="match status" value="1"/>
</dbReference>
<proteinExistence type="predicted"/>
<dbReference type="InterPro" id="IPR052462">
    <property type="entry name" value="SLIRP/GR-RBP-like"/>
</dbReference>
<dbReference type="GO" id="GO:0003723">
    <property type="term" value="F:RNA binding"/>
    <property type="evidence" value="ECO:0007669"/>
    <property type="project" value="UniProtKB-UniRule"/>
</dbReference>
<reference evidence="6" key="2">
    <citation type="submission" date="2013-12" db="EMBL/GenBank/DDBJ databases">
        <title>Evolution of pathogenesis and genome organization in the Tremellales.</title>
        <authorList>
            <person name="Cuomo C."/>
            <person name="Litvintseva A."/>
            <person name="Heitman J."/>
            <person name="Chen Y."/>
            <person name="Sun S."/>
            <person name="Springer D."/>
            <person name="Dromer F."/>
            <person name="Young S."/>
            <person name="Zeng Q."/>
            <person name="Chapman S."/>
            <person name="Gujja S."/>
            <person name="Saif S."/>
            <person name="Birren B."/>
        </authorList>
    </citation>
    <scope>NUCLEOTIDE SEQUENCE [LARGE SCALE GENOMIC DNA]</scope>
    <source>
        <strain evidence="6">BCC8398</strain>
    </source>
</reference>
<keyword evidence="6" id="KW-1185">Reference proteome</keyword>
<feature type="compositionally biased region" description="Polar residues" evidence="3">
    <location>
        <begin position="1"/>
        <end position="19"/>
    </location>
</feature>
<name>A0A1B9GZR5_9TREE</name>
<dbReference type="SUPFAM" id="SSF54928">
    <property type="entry name" value="RNA-binding domain, RBD"/>
    <property type="match status" value="1"/>
</dbReference>
<feature type="domain" description="RRM" evidence="4">
    <location>
        <begin position="497"/>
        <end position="575"/>
    </location>
</feature>